<evidence type="ECO:0000313" key="3">
    <source>
        <dbReference type="Proteomes" id="UP001303115"/>
    </source>
</evidence>
<feature type="region of interest" description="Disordered" evidence="1">
    <location>
        <begin position="575"/>
        <end position="594"/>
    </location>
</feature>
<feature type="region of interest" description="Disordered" evidence="1">
    <location>
        <begin position="609"/>
        <end position="648"/>
    </location>
</feature>
<evidence type="ECO:0000256" key="1">
    <source>
        <dbReference type="SAM" id="MobiDB-lite"/>
    </source>
</evidence>
<dbReference type="Proteomes" id="UP001303115">
    <property type="component" value="Unassembled WGS sequence"/>
</dbReference>
<dbReference type="EMBL" id="MU854451">
    <property type="protein sequence ID" value="KAK4035201.1"/>
    <property type="molecule type" value="Genomic_DNA"/>
</dbReference>
<dbReference type="AlphaFoldDB" id="A0AAN6SNS0"/>
<keyword evidence="3" id="KW-1185">Reference proteome</keyword>
<gene>
    <name evidence="2" type="ORF">C8A01DRAFT_48531</name>
</gene>
<proteinExistence type="predicted"/>
<protein>
    <submittedName>
        <fullName evidence="2">Uncharacterized protein</fullName>
    </submittedName>
</protein>
<sequence length="772" mass="87179">MISGPGRRFPIPTIVTAADLRREAEKRAKNIVEHWETLRGLLQRHEATIDRRWTKKSKKQRLKTILEVWPDMPYTHRPDFNAFRKETEAERNAGTKFRKDYLWPYVNQEDLAKPKHLVLLMNARGRHLPSAFAAADADATKFGFVTKAVVPVFLDGHTMILNGVTEDNLTDYGKVLAWEDDKHARDWVVSGKQFMAGEGLLVLEIQERLLAFLVGCCREILHDIPTASLVSNEFPIQPEPAITPSREAVGFESLSVMAAEAPYRVPAELNLAKIESLLAARAGAAEDQLWALREDPLYFAHQLLEMKEHRPEMLNDGKGSPHPFTKGLQADKFWTVVLGDFLNDVFLYLEAFSELRQQAGELRAMQARHETVMSPADDLPDDYNRALIGFRYYLKLTATSLLQRLKLAGPGSPALRHLFLRNASTHADSRLSLRLCLKPGSDVDLESIGLGLAVDELERLVEAEPEAGELISSYMAELIGDISMVAQCLRAVEGHHPWARTFTQEHTQRSAPWNRITDSTKFQYLRKAVKLVEPFKLKFSYPVDKRRTKQNFAGDISNTATGRLLSQSRAIQRTPEWVEPQQPSAEPKPPAVDPVNTLYKALSTLYFGPETNHPSTTASDGSHKKTKSKTKRTPKPPPPSNPPTTLEIPRQFQLQPPPLPPPYIISVPHRALKVFHTLFHNPATHSTSGEVAWADFLYAMAAARFTAHKLYGSVWQFQPRDLTTLGGVKGERAIQFHEPHPKGKVPFWVARRFGRRLQRAYWWGGDVFVLNG</sequence>
<feature type="compositionally biased region" description="Basic residues" evidence="1">
    <location>
        <begin position="624"/>
        <end position="634"/>
    </location>
</feature>
<accession>A0AAN6SNS0</accession>
<dbReference type="PANTHER" id="PTHR40788:SF2">
    <property type="entry name" value="CLR5 DOMAIN-CONTAINING PROTEIN"/>
    <property type="match status" value="1"/>
</dbReference>
<comment type="caution">
    <text evidence="2">The sequence shown here is derived from an EMBL/GenBank/DDBJ whole genome shotgun (WGS) entry which is preliminary data.</text>
</comment>
<reference evidence="3" key="1">
    <citation type="journal article" date="2023" name="Mol. Phylogenet. Evol.">
        <title>Genome-scale phylogeny and comparative genomics of the fungal order Sordariales.</title>
        <authorList>
            <person name="Hensen N."/>
            <person name="Bonometti L."/>
            <person name="Westerberg I."/>
            <person name="Brannstrom I.O."/>
            <person name="Guillou S."/>
            <person name="Cros-Aarteil S."/>
            <person name="Calhoun S."/>
            <person name="Haridas S."/>
            <person name="Kuo A."/>
            <person name="Mondo S."/>
            <person name="Pangilinan J."/>
            <person name="Riley R."/>
            <person name="LaButti K."/>
            <person name="Andreopoulos B."/>
            <person name="Lipzen A."/>
            <person name="Chen C."/>
            <person name="Yan M."/>
            <person name="Daum C."/>
            <person name="Ng V."/>
            <person name="Clum A."/>
            <person name="Steindorff A."/>
            <person name="Ohm R.A."/>
            <person name="Martin F."/>
            <person name="Silar P."/>
            <person name="Natvig D.O."/>
            <person name="Lalanne C."/>
            <person name="Gautier V."/>
            <person name="Ament-Velasquez S.L."/>
            <person name="Kruys A."/>
            <person name="Hutchinson M.I."/>
            <person name="Powell A.J."/>
            <person name="Barry K."/>
            <person name="Miller A.N."/>
            <person name="Grigoriev I.V."/>
            <person name="Debuchy R."/>
            <person name="Gladieux P."/>
            <person name="Hiltunen Thoren M."/>
            <person name="Johannesson H."/>
        </authorList>
    </citation>
    <scope>NUCLEOTIDE SEQUENCE [LARGE SCALE GENOMIC DNA]</scope>
    <source>
        <strain evidence="3">CBS 284.82</strain>
    </source>
</reference>
<name>A0AAN6SNS0_9PEZI</name>
<evidence type="ECO:0000313" key="2">
    <source>
        <dbReference type="EMBL" id="KAK4035201.1"/>
    </source>
</evidence>
<organism evidence="2 3">
    <name type="scientific">Parachaetomium inaequale</name>
    <dbReference type="NCBI Taxonomy" id="2588326"/>
    <lineage>
        <taxon>Eukaryota</taxon>
        <taxon>Fungi</taxon>
        <taxon>Dikarya</taxon>
        <taxon>Ascomycota</taxon>
        <taxon>Pezizomycotina</taxon>
        <taxon>Sordariomycetes</taxon>
        <taxon>Sordariomycetidae</taxon>
        <taxon>Sordariales</taxon>
        <taxon>Chaetomiaceae</taxon>
        <taxon>Parachaetomium</taxon>
    </lineage>
</organism>
<dbReference type="PANTHER" id="PTHR40788">
    <property type="entry name" value="CLR5 DOMAIN-CONTAINING PROTEIN-RELATED"/>
    <property type="match status" value="1"/>
</dbReference>